<evidence type="ECO:0000256" key="12">
    <source>
        <dbReference type="SAM" id="Phobius"/>
    </source>
</evidence>
<sequence length="203" mass="22508">MISMAFLLVLFSGFTHAVWNLFTKRSLNKYVFLWSIHIVGTVILLPYFIIELLQVELQVETVGYMVISAFFQGMYFIFLSKSYSYGDLSQTYPIMRGTGVMLVTLLSVVLFGDSLSMAGWIGFCCILAGLFIISGIVNRHANQGESAHSISILYAIVVGICVAGYTLMDKLIVQQLSPLSTLELSNINYVIVPFSTSLNCAHT</sequence>
<dbReference type="Pfam" id="PF00892">
    <property type="entry name" value="EamA"/>
    <property type="match status" value="1"/>
</dbReference>
<dbReference type="SUPFAM" id="SSF103481">
    <property type="entry name" value="Multidrug resistance efflux transporter EmrE"/>
    <property type="match status" value="1"/>
</dbReference>
<feature type="transmembrane region" description="Helical" evidence="12">
    <location>
        <begin position="118"/>
        <end position="137"/>
    </location>
</feature>
<dbReference type="RefSeq" id="WP_244555889.1">
    <property type="nucleotide sequence ID" value="NZ_FTNK01000003.1"/>
</dbReference>
<feature type="transmembrane region" description="Helical" evidence="12">
    <location>
        <begin position="30"/>
        <end position="50"/>
    </location>
</feature>
<dbReference type="PANTHER" id="PTHR30561">
    <property type="entry name" value="SMR FAMILY PROTON-DEPENDENT DRUG EFFLUX TRANSPORTER SUGE"/>
    <property type="match status" value="1"/>
</dbReference>
<feature type="domain" description="EamA" evidence="13">
    <location>
        <begin position="5"/>
        <end position="134"/>
    </location>
</feature>
<keyword evidence="8" id="KW-0448">Lipopolysaccharide biosynthesis</keyword>
<dbReference type="InterPro" id="IPR037185">
    <property type="entry name" value="EmrE-like"/>
</dbReference>
<evidence type="ECO:0000256" key="6">
    <source>
        <dbReference type="ARBA" id="ARBA00022556"/>
    </source>
</evidence>
<dbReference type="Proteomes" id="UP000186666">
    <property type="component" value="Unassembled WGS sequence"/>
</dbReference>
<feature type="transmembrane region" description="Helical" evidence="12">
    <location>
        <begin position="92"/>
        <end position="111"/>
    </location>
</feature>
<evidence type="ECO:0000256" key="1">
    <source>
        <dbReference type="ARBA" id="ARBA00004651"/>
    </source>
</evidence>
<keyword evidence="4" id="KW-0444">Lipid biosynthesis</keyword>
<name>A0ABY1JR13_9BACL</name>
<organism evidence="14 15">
    <name type="scientific">Paenibacillus macquariensis</name>
    <dbReference type="NCBI Taxonomy" id="948756"/>
    <lineage>
        <taxon>Bacteria</taxon>
        <taxon>Bacillati</taxon>
        <taxon>Bacillota</taxon>
        <taxon>Bacilli</taxon>
        <taxon>Bacillales</taxon>
        <taxon>Paenibacillaceae</taxon>
        <taxon>Paenibacillus</taxon>
    </lineage>
</organism>
<dbReference type="InterPro" id="IPR000390">
    <property type="entry name" value="Small_drug/metabolite_transptr"/>
</dbReference>
<dbReference type="PROSITE" id="PS01098">
    <property type="entry name" value="LIPASE_GDSL_SER"/>
    <property type="match status" value="1"/>
</dbReference>
<dbReference type="PANTHER" id="PTHR30561:SF9">
    <property type="entry name" value="4-AMINO-4-DEOXY-L-ARABINOSE-PHOSPHOUNDECAPRENOL FLIPPASE SUBUNIT ARNF-RELATED"/>
    <property type="match status" value="1"/>
</dbReference>
<keyword evidence="10" id="KW-0443">Lipid metabolism</keyword>
<evidence type="ECO:0000256" key="11">
    <source>
        <dbReference type="ARBA" id="ARBA00023136"/>
    </source>
</evidence>
<dbReference type="InterPro" id="IPR008265">
    <property type="entry name" value="Lipase_GDSL_AS"/>
</dbReference>
<accession>A0ABY1JR13</accession>
<comment type="subcellular location">
    <subcellularLocation>
        <location evidence="1">Cell membrane</location>
        <topology evidence="1">Multi-pass membrane protein</topology>
    </subcellularLocation>
</comment>
<comment type="caution">
    <text evidence="14">The sequence shown here is derived from an EMBL/GenBank/DDBJ whole genome shotgun (WGS) entry which is preliminary data.</text>
</comment>
<keyword evidence="5" id="KW-0997">Cell inner membrane</keyword>
<protein>
    <submittedName>
        <fullName evidence="14">Multidrug transporter EmrE</fullName>
    </submittedName>
</protein>
<feature type="transmembrane region" description="Helical" evidence="12">
    <location>
        <begin position="62"/>
        <end position="80"/>
    </location>
</feature>
<comment type="similarity">
    <text evidence="2">Belongs to the EamA transporter family.</text>
</comment>
<gene>
    <name evidence="14" type="ORF">SAMN05421578_103128</name>
</gene>
<evidence type="ECO:0000256" key="8">
    <source>
        <dbReference type="ARBA" id="ARBA00022985"/>
    </source>
</evidence>
<dbReference type="EMBL" id="FTNK01000003">
    <property type="protein sequence ID" value="SIQ63923.1"/>
    <property type="molecule type" value="Genomic_DNA"/>
</dbReference>
<keyword evidence="15" id="KW-1185">Reference proteome</keyword>
<dbReference type="InterPro" id="IPR000620">
    <property type="entry name" value="EamA_dom"/>
</dbReference>
<evidence type="ECO:0000256" key="3">
    <source>
        <dbReference type="ARBA" id="ARBA00022475"/>
    </source>
</evidence>
<keyword evidence="3" id="KW-1003">Cell membrane</keyword>
<evidence type="ECO:0000313" key="15">
    <source>
        <dbReference type="Proteomes" id="UP000186666"/>
    </source>
</evidence>
<evidence type="ECO:0000256" key="10">
    <source>
        <dbReference type="ARBA" id="ARBA00023098"/>
    </source>
</evidence>
<evidence type="ECO:0000259" key="13">
    <source>
        <dbReference type="Pfam" id="PF00892"/>
    </source>
</evidence>
<evidence type="ECO:0000256" key="2">
    <source>
        <dbReference type="ARBA" id="ARBA00007362"/>
    </source>
</evidence>
<keyword evidence="6" id="KW-0441">Lipid A biosynthesis</keyword>
<keyword evidence="9 12" id="KW-1133">Transmembrane helix</keyword>
<feature type="transmembrane region" description="Helical" evidence="12">
    <location>
        <begin position="149"/>
        <end position="168"/>
    </location>
</feature>
<keyword evidence="7 12" id="KW-0812">Transmembrane</keyword>
<proteinExistence type="inferred from homology"/>
<evidence type="ECO:0000256" key="9">
    <source>
        <dbReference type="ARBA" id="ARBA00022989"/>
    </source>
</evidence>
<keyword evidence="11 12" id="KW-0472">Membrane</keyword>
<evidence type="ECO:0000256" key="4">
    <source>
        <dbReference type="ARBA" id="ARBA00022516"/>
    </source>
</evidence>
<reference evidence="14 15" key="1">
    <citation type="submission" date="2017-01" db="EMBL/GenBank/DDBJ databases">
        <authorList>
            <person name="Varghese N."/>
            <person name="Submissions S."/>
        </authorList>
    </citation>
    <scope>NUCLEOTIDE SEQUENCE [LARGE SCALE GENOMIC DNA]</scope>
    <source>
        <strain evidence="14 15">ATCC 23464</strain>
    </source>
</reference>
<dbReference type="Gene3D" id="1.10.3730.20">
    <property type="match status" value="1"/>
</dbReference>
<evidence type="ECO:0000256" key="5">
    <source>
        <dbReference type="ARBA" id="ARBA00022519"/>
    </source>
</evidence>
<evidence type="ECO:0000256" key="7">
    <source>
        <dbReference type="ARBA" id="ARBA00022692"/>
    </source>
</evidence>
<evidence type="ECO:0000313" key="14">
    <source>
        <dbReference type="EMBL" id="SIQ63923.1"/>
    </source>
</evidence>